<accession>A0ABS3NZV0</accession>
<evidence type="ECO:0000256" key="2">
    <source>
        <dbReference type="ARBA" id="ARBA00022475"/>
    </source>
</evidence>
<comment type="caution">
    <text evidence="8">The sequence shown here is derived from an EMBL/GenBank/DDBJ whole genome shotgun (WGS) entry which is preliminary data.</text>
</comment>
<feature type="transmembrane region" description="Helical" evidence="6">
    <location>
        <begin position="352"/>
        <end position="375"/>
    </location>
</feature>
<evidence type="ECO:0000313" key="8">
    <source>
        <dbReference type="EMBL" id="MBO1626471.1"/>
    </source>
</evidence>
<organism evidence="8 9">
    <name type="scientific">Bacillus arachidis</name>
    <dbReference type="NCBI Taxonomy" id="2819290"/>
    <lineage>
        <taxon>Bacteria</taxon>
        <taxon>Bacillati</taxon>
        <taxon>Bacillota</taxon>
        <taxon>Bacilli</taxon>
        <taxon>Bacillales</taxon>
        <taxon>Bacillaceae</taxon>
        <taxon>Bacillus</taxon>
    </lineage>
</organism>
<dbReference type="PANTHER" id="PTHR30619">
    <property type="entry name" value="DNA INTERNALIZATION/COMPETENCE PROTEIN COMEC/REC2"/>
    <property type="match status" value="1"/>
</dbReference>
<dbReference type="InterPro" id="IPR004797">
    <property type="entry name" value="Competence_ComEC/Rec2"/>
</dbReference>
<dbReference type="PANTHER" id="PTHR30619:SF1">
    <property type="entry name" value="RECOMBINATION PROTEIN 2"/>
    <property type="match status" value="1"/>
</dbReference>
<dbReference type="InterPro" id="IPR001279">
    <property type="entry name" value="Metallo-B-lactamas"/>
</dbReference>
<dbReference type="InterPro" id="IPR025405">
    <property type="entry name" value="DUF4131"/>
</dbReference>
<feature type="transmembrane region" description="Helical" evidence="6">
    <location>
        <begin position="321"/>
        <end position="340"/>
    </location>
</feature>
<dbReference type="InterPro" id="IPR052159">
    <property type="entry name" value="Competence_DNA_uptake"/>
</dbReference>
<dbReference type="Pfam" id="PF03772">
    <property type="entry name" value="Competence"/>
    <property type="match status" value="1"/>
</dbReference>
<feature type="transmembrane region" description="Helical" evidence="6">
    <location>
        <begin position="6"/>
        <end position="39"/>
    </location>
</feature>
<evidence type="ECO:0000256" key="5">
    <source>
        <dbReference type="ARBA" id="ARBA00023136"/>
    </source>
</evidence>
<keyword evidence="2" id="KW-1003">Cell membrane</keyword>
<name>A0ABS3NZV0_9BACI</name>
<feature type="transmembrane region" description="Helical" evidence="6">
    <location>
        <begin position="229"/>
        <end position="251"/>
    </location>
</feature>
<sequence length="770" mass="87514">MRGQWGYVAISFAMGIAISCSSFQLLSVSVFGCYILYCIYRTSHQVLIFCILAGLCGFLYTSYMELENQPSKGLEFEMTDGVIQTTPLINGDRLSFQIEVNERDTLQLFYKIQSAKQKEQLQQLHAGMSCTFKGEMKVPSEARNFHGFDYRDYLYKQKIHFLFEAKEISNCTQKSLTFTQWFFLLRQNAVSIVTEMFPGQPGAFMNALLFGDRQQMTFEVEEQYQQFGLIHLLAISGSHIVLLTAIGYFVLLRIGITREMTTICLIVCIPLYMFLAGASPSVVRASVTGVMLLLALMHSIRVTSLDALSMTAILMFLYDPYMAFDIGFQFSFVGSFALLLSTNRLLKQDNGLIQNTIYLSLISQLASIPILLYHFGYFSPYSIFLNLIYVPFLSCIVLPYSIVMFLCMLFVPFISTWMAHGLSVCLTLSNEILQYCETLPLLRLTFGQTPLFLMVLYCFSIIGIFVVWEKAAQKRYLFLVAGIFLSMCIFHYVSPYFRASGSVTFIDVGQGDAILIRLPYDKGIYLVDTGGTIPVKKEVWQKKKHEFSVGHDILLPFLQKEGIRKIDKLIVTHGDTDHMGAAKEVVSSITVEEIVFGRKLEDTVLEKELKHMAKQKNIRTNIVGEGDRWQIDEAEFVVLSPEGRENGDNDSSIVLWAKIGGLAWLFTGDLEEKGERRIVEQYPELRADILKVGHHGSKTSTSSSFLQLIQPRKAIVSTGEHNRYGHPHQQVLERLLEMDIEIWRTDKQGAISYVFEGEKGTFQSKMTYDE</sequence>
<feature type="transmembrane region" description="Helical" evidence="6">
    <location>
        <begin position="449"/>
        <end position="468"/>
    </location>
</feature>
<dbReference type="EMBL" id="JAGDQJ010000017">
    <property type="protein sequence ID" value="MBO1626471.1"/>
    <property type="molecule type" value="Genomic_DNA"/>
</dbReference>
<feature type="transmembrane region" description="Helical" evidence="6">
    <location>
        <begin position="263"/>
        <end position="283"/>
    </location>
</feature>
<gene>
    <name evidence="8" type="ORF">J4P90_14705</name>
</gene>
<dbReference type="Pfam" id="PF00753">
    <property type="entry name" value="Lactamase_B"/>
    <property type="match status" value="1"/>
</dbReference>
<comment type="subcellular location">
    <subcellularLocation>
        <location evidence="1">Cell membrane</location>
        <topology evidence="1">Multi-pass membrane protein</topology>
    </subcellularLocation>
</comment>
<evidence type="ECO:0000256" key="6">
    <source>
        <dbReference type="SAM" id="Phobius"/>
    </source>
</evidence>
<dbReference type="RefSeq" id="WP_208018214.1">
    <property type="nucleotide sequence ID" value="NZ_JAGDQJ010000017.1"/>
</dbReference>
<proteinExistence type="predicted"/>
<keyword evidence="4 6" id="KW-1133">Transmembrane helix</keyword>
<feature type="transmembrane region" description="Helical" evidence="6">
    <location>
        <begin position="475"/>
        <end position="493"/>
    </location>
</feature>
<protein>
    <submittedName>
        <fullName evidence="8">DNA internalization-related competence protein ComEC/Rec2</fullName>
    </submittedName>
</protein>
<dbReference type="InterPro" id="IPR036866">
    <property type="entry name" value="RibonucZ/Hydroxyglut_hydro"/>
</dbReference>
<dbReference type="NCBIfam" id="TIGR00361">
    <property type="entry name" value="ComEC_Rec2"/>
    <property type="match status" value="1"/>
</dbReference>
<evidence type="ECO:0000256" key="3">
    <source>
        <dbReference type="ARBA" id="ARBA00022692"/>
    </source>
</evidence>
<dbReference type="InterPro" id="IPR035681">
    <property type="entry name" value="ComA-like_MBL"/>
</dbReference>
<evidence type="ECO:0000259" key="7">
    <source>
        <dbReference type="SMART" id="SM00849"/>
    </source>
</evidence>
<evidence type="ECO:0000256" key="1">
    <source>
        <dbReference type="ARBA" id="ARBA00004651"/>
    </source>
</evidence>
<feature type="transmembrane region" description="Helical" evidence="6">
    <location>
        <begin position="46"/>
        <end position="63"/>
    </location>
</feature>
<feature type="domain" description="Metallo-beta-lactamase" evidence="7">
    <location>
        <begin position="510"/>
        <end position="720"/>
    </location>
</feature>
<dbReference type="PROSITE" id="PS51257">
    <property type="entry name" value="PROKAR_LIPOPROTEIN"/>
    <property type="match status" value="1"/>
</dbReference>
<dbReference type="InterPro" id="IPR004477">
    <property type="entry name" value="ComEC_N"/>
</dbReference>
<dbReference type="Gene3D" id="3.60.15.10">
    <property type="entry name" value="Ribonuclease Z/Hydroxyacylglutathione hydrolase-like"/>
    <property type="match status" value="1"/>
</dbReference>
<dbReference type="Pfam" id="PF13567">
    <property type="entry name" value="DUF4131"/>
    <property type="match status" value="1"/>
</dbReference>
<dbReference type="SMART" id="SM00849">
    <property type="entry name" value="Lactamase_B"/>
    <property type="match status" value="1"/>
</dbReference>
<evidence type="ECO:0000313" key="9">
    <source>
        <dbReference type="Proteomes" id="UP000677611"/>
    </source>
</evidence>
<keyword evidence="3 6" id="KW-0812">Transmembrane</keyword>
<keyword evidence="9" id="KW-1185">Reference proteome</keyword>
<dbReference type="CDD" id="cd07731">
    <property type="entry name" value="ComA-like_MBL-fold"/>
    <property type="match status" value="1"/>
</dbReference>
<evidence type="ECO:0000256" key="4">
    <source>
        <dbReference type="ARBA" id="ARBA00022989"/>
    </source>
</evidence>
<dbReference type="SUPFAM" id="SSF56281">
    <property type="entry name" value="Metallo-hydrolase/oxidoreductase"/>
    <property type="match status" value="1"/>
</dbReference>
<keyword evidence="5 6" id="KW-0472">Membrane</keyword>
<dbReference type="NCBIfam" id="TIGR00360">
    <property type="entry name" value="ComEC_N-term"/>
    <property type="match status" value="1"/>
</dbReference>
<reference evidence="8 9" key="1">
    <citation type="submission" date="2021-03" db="EMBL/GenBank/DDBJ databases">
        <title>Identification of novel Bacillus strains.</title>
        <authorList>
            <person name="Xiao Z."/>
            <person name="Li Y."/>
            <person name="Shen J."/>
        </authorList>
    </citation>
    <scope>NUCLEOTIDE SEQUENCE [LARGE SCALE GENOMIC DNA]</scope>
    <source>
        <strain evidence="8 9">SY8</strain>
    </source>
</reference>
<dbReference type="Proteomes" id="UP000677611">
    <property type="component" value="Unassembled WGS sequence"/>
</dbReference>
<feature type="transmembrane region" description="Helical" evidence="6">
    <location>
        <begin position="387"/>
        <end position="414"/>
    </location>
</feature>